<protein>
    <submittedName>
        <fullName evidence="1">Uncharacterized protein</fullName>
    </submittedName>
</protein>
<dbReference type="EMBL" id="CM047899">
    <property type="protein sequence ID" value="KAJ0103335.1"/>
    <property type="molecule type" value="Genomic_DNA"/>
</dbReference>
<comment type="caution">
    <text evidence="1">The sequence shown here is derived from an EMBL/GenBank/DDBJ whole genome shotgun (WGS) entry which is preliminary data.</text>
</comment>
<name>A0ACC1BWH2_9ROSI</name>
<evidence type="ECO:0000313" key="2">
    <source>
        <dbReference type="Proteomes" id="UP001164250"/>
    </source>
</evidence>
<dbReference type="Proteomes" id="UP001164250">
    <property type="component" value="Chromosome 3"/>
</dbReference>
<accession>A0ACC1BWH2</accession>
<sequence>MANRNSISHNSQELEALFCLADLVLDFDDEEEQDMKDLDQKPNTRLVLSGNSTNDMTVDHVQVEEQAHNKQDVDKKRKRPLLEASTEEEKFKPRKNVKEIILGGSRGEMHFDNVRSNDFLNNLMTDSGTQRLFLEAILGFFEEIGEHPLKRGNRIDFLMGTLGVVGVQIEDFNKGNKDGVAQCERLTNKCH</sequence>
<gene>
    <name evidence="1" type="ORF">Patl1_04397</name>
</gene>
<keyword evidence="2" id="KW-1185">Reference proteome</keyword>
<proteinExistence type="predicted"/>
<evidence type="ECO:0000313" key="1">
    <source>
        <dbReference type="EMBL" id="KAJ0103335.1"/>
    </source>
</evidence>
<reference evidence="2" key="1">
    <citation type="journal article" date="2023" name="G3 (Bethesda)">
        <title>Genome assembly and association tests identify interacting loci associated with vigor, precocity, and sex in interspecific pistachio rootstocks.</title>
        <authorList>
            <person name="Palmer W."/>
            <person name="Jacygrad E."/>
            <person name="Sagayaradj S."/>
            <person name="Cavanaugh K."/>
            <person name="Han R."/>
            <person name="Bertier L."/>
            <person name="Beede B."/>
            <person name="Kafkas S."/>
            <person name="Golino D."/>
            <person name="Preece J."/>
            <person name="Michelmore R."/>
        </authorList>
    </citation>
    <scope>NUCLEOTIDE SEQUENCE [LARGE SCALE GENOMIC DNA]</scope>
</reference>
<organism evidence="1 2">
    <name type="scientific">Pistacia atlantica</name>
    <dbReference type="NCBI Taxonomy" id="434234"/>
    <lineage>
        <taxon>Eukaryota</taxon>
        <taxon>Viridiplantae</taxon>
        <taxon>Streptophyta</taxon>
        <taxon>Embryophyta</taxon>
        <taxon>Tracheophyta</taxon>
        <taxon>Spermatophyta</taxon>
        <taxon>Magnoliopsida</taxon>
        <taxon>eudicotyledons</taxon>
        <taxon>Gunneridae</taxon>
        <taxon>Pentapetalae</taxon>
        <taxon>rosids</taxon>
        <taxon>malvids</taxon>
        <taxon>Sapindales</taxon>
        <taxon>Anacardiaceae</taxon>
        <taxon>Pistacia</taxon>
    </lineage>
</organism>